<evidence type="ECO:0000256" key="1">
    <source>
        <dbReference type="SAM" id="MobiDB-lite"/>
    </source>
</evidence>
<keyword evidence="3" id="KW-1185">Reference proteome</keyword>
<proteinExistence type="predicted"/>
<dbReference type="EMBL" id="CP137310">
    <property type="protein sequence ID" value="WQF84253.1"/>
    <property type="molecule type" value="Genomic_DNA"/>
</dbReference>
<dbReference type="GeneID" id="87945770"/>
<sequence length="506" mass="56210">MKEDLFTFDRLVEECLQNIRTHVFDGAGMQVSPAIFRFLSAWPNEEIVARIVDATNPAFKDLLVSNVDLFCSITSLAKAVDHTNQGVFADILTNDDESAIKIFVGAAAGPYKPRSGGMRGRIQGLQAEMRAKKSSTVLHFQAARTAGWRTNWVTLAAFKTRVDKEMVVVAQATMTVLLGSCPRSSYVACRPTRLKPAPQAWGLNEIAPLRLDGLATYYKGFDTMDQEEAVILRQKRAIASETTSFTASRRRQDRLRNGGPVRVYVLRQGGRVVRFHVTLMTAKDGAHVDITIPLMIGLEYGLQTTRKVDIKLELSARNHHTPFANKAAHNTNARRLGIILSGTRATGSMKGMGFTHWLQSPRKAALLKAEKLIQFLSKYHRHGGETLNDRSETSSRYVSWSGQSFVSTLEPVGREQQHVPSKRQTSHAVEQNDMERSGGQKFYGMLLETVEVLQRLCNSRKIRATPNVCAYLKTKSAKDIATMIAAAVRAPVIDILLSTTEFTASR</sequence>
<name>A0AAX4IMK5_9PEZI</name>
<dbReference type="AlphaFoldDB" id="A0AAX4IMK5"/>
<evidence type="ECO:0000313" key="2">
    <source>
        <dbReference type="EMBL" id="WQF84253.1"/>
    </source>
</evidence>
<evidence type="ECO:0000313" key="3">
    <source>
        <dbReference type="Proteomes" id="UP001322277"/>
    </source>
</evidence>
<dbReference type="Proteomes" id="UP001322277">
    <property type="component" value="Chromosome 6"/>
</dbReference>
<feature type="region of interest" description="Disordered" evidence="1">
    <location>
        <begin position="413"/>
        <end position="433"/>
    </location>
</feature>
<dbReference type="RefSeq" id="XP_062781477.1">
    <property type="nucleotide sequence ID" value="XM_062925426.1"/>
</dbReference>
<gene>
    <name evidence="2" type="ORF">CDEST_09267</name>
</gene>
<accession>A0AAX4IMK5</accession>
<reference evidence="3" key="1">
    <citation type="journal article" date="2023" name="bioRxiv">
        <title>Complete genome of the Medicago anthracnose fungus, Colletotrichum destructivum, reveals a mini-chromosome-like region within a core chromosome.</title>
        <authorList>
            <person name="Lapalu N."/>
            <person name="Simon A."/>
            <person name="Lu A."/>
            <person name="Plaumann P.-L."/>
            <person name="Amselem J."/>
            <person name="Pigne S."/>
            <person name="Auger A."/>
            <person name="Koch C."/>
            <person name="Dallery J.-F."/>
            <person name="O'Connell R.J."/>
        </authorList>
    </citation>
    <scope>NUCLEOTIDE SEQUENCE [LARGE SCALE GENOMIC DNA]</scope>
    <source>
        <strain evidence="3">CBS 520.97</strain>
    </source>
</reference>
<dbReference type="KEGG" id="cdet:87945770"/>
<organism evidence="2 3">
    <name type="scientific">Colletotrichum destructivum</name>
    <dbReference type="NCBI Taxonomy" id="34406"/>
    <lineage>
        <taxon>Eukaryota</taxon>
        <taxon>Fungi</taxon>
        <taxon>Dikarya</taxon>
        <taxon>Ascomycota</taxon>
        <taxon>Pezizomycotina</taxon>
        <taxon>Sordariomycetes</taxon>
        <taxon>Hypocreomycetidae</taxon>
        <taxon>Glomerellales</taxon>
        <taxon>Glomerellaceae</taxon>
        <taxon>Colletotrichum</taxon>
        <taxon>Colletotrichum destructivum species complex</taxon>
    </lineage>
</organism>
<protein>
    <submittedName>
        <fullName evidence="2">Uncharacterized protein</fullName>
    </submittedName>
</protein>